<proteinExistence type="predicted"/>
<comment type="caution">
    <text evidence="2">The sequence shown here is derived from an EMBL/GenBank/DDBJ whole genome shotgun (WGS) entry which is preliminary data.</text>
</comment>
<reference evidence="2 3" key="1">
    <citation type="submission" date="2017-12" db="EMBL/GenBank/DDBJ databases">
        <title>Hemimetabolous genomes reveal molecular basis of termite eusociality.</title>
        <authorList>
            <person name="Harrison M.C."/>
            <person name="Jongepier E."/>
            <person name="Robertson H.M."/>
            <person name="Arning N."/>
            <person name="Bitard-Feildel T."/>
            <person name="Chao H."/>
            <person name="Childers C.P."/>
            <person name="Dinh H."/>
            <person name="Doddapaneni H."/>
            <person name="Dugan S."/>
            <person name="Gowin J."/>
            <person name="Greiner C."/>
            <person name="Han Y."/>
            <person name="Hu H."/>
            <person name="Hughes D.S.T."/>
            <person name="Huylmans A.-K."/>
            <person name="Kemena C."/>
            <person name="Kremer L.P.M."/>
            <person name="Lee S.L."/>
            <person name="Lopez-Ezquerra A."/>
            <person name="Mallet L."/>
            <person name="Monroy-Kuhn J.M."/>
            <person name="Moser A."/>
            <person name="Murali S.C."/>
            <person name="Muzny D.M."/>
            <person name="Otani S."/>
            <person name="Piulachs M.-D."/>
            <person name="Poelchau M."/>
            <person name="Qu J."/>
            <person name="Schaub F."/>
            <person name="Wada-Katsumata A."/>
            <person name="Worley K.C."/>
            <person name="Xie Q."/>
            <person name="Ylla G."/>
            <person name="Poulsen M."/>
            <person name="Gibbs R.A."/>
            <person name="Schal C."/>
            <person name="Richards S."/>
            <person name="Belles X."/>
            <person name="Korb J."/>
            <person name="Bornberg-Bauer E."/>
        </authorList>
    </citation>
    <scope>NUCLEOTIDE SEQUENCE [LARGE SCALE GENOMIC DNA]</scope>
    <source>
        <tissue evidence="2">Whole body</tissue>
    </source>
</reference>
<keyword evidence="1" id="KW-0732">Signal</keyword>
<dbReference type="InParanoid" id="A0A2J7PEY9"/>
<evidence type="ECO:0000313" key="2">
    <source>
        <dbReference type="EMBL" id="PNF14891.1"/>
    </source>
</evidence>
<gene>
    <name evidence="2" type="ORF">B7P43_G05143</name>
</gene>
<evidence type="ECO:0000256" key="1">
    <source>
        <dbReference type="SAM" id="SignalP"/>
    </source>
</evidence>
<dbReference type="EMBL" id="NEVH01026087">
    <property type="protein sequence ID" value="PNF14891.1"/>
    <property type="molecule type" value="Genomic_DNA"/>
</dbReference>
<organism evidence="2 3">
    <name type="scientific">Cryptotermes secundus</name>
    <dbReference type="NCBI Taxonomy" id="105785"/>
    <lineage>
        <taxon>Eukaryota</taxon>
        <taxon>Metazoa</taxon>
        <taxon>Ecdysozoa</taxon>
        <taxon>Arthropoda</taxon>
        <taxon>Hexapoda</taxon>
        <taxon>Insecta</taxon>
        <taxon>Pterygota</taxon>
        <taxon>Neoptera</taxon>
        <taxon>Polyneoptera</taxon>
        <taxon>Dictyoptera</taxon>
        <taxon>Blattodea</taxon>
        <taxon>Blattoidea</taxon>
        <taxon>Termitoidae</taxon>
        <taxon>Kalotermitidae</taxon>
        <taxon>Cryptotermitinae</taxon>
        <taxon>Cryptotermes</taxon>
    </lineage>
</organism>
<accession>A0A2J7PEY9</accession>
<protein>
    <submittedName>
        <fullName evidence="2">Uncharacterized protein</fullName>
    </submittedName>
</protein>
<dbReference type="Proteomes" id="UP000235965">
    <property type="component" value="Unassembled WGS sequence"/>
</dbReference>
<evidence type="ECO:0000313" key="3">
    <source>
        <dbReference type="Proteomes" id="UP000235965"/>
    </source>
</evidence>
<feature type="chain" id="PRO_5014390368" evidence="1">
    <location>
        <begin position="17"/>
        <end position="201"/>
    </location>
</feature>
<sequence length="201" mass="21641">MKVVATILSLVAAASAAAVLPVESSVVKSDRVGDSFSYSIHQNQGYAVGGVPSLYPYEFRGDKVKQVVPATAYMAPVELKSTEYKHVVPVAPFEEYKHVVPVSPIQLKSTVLPAATYVSAEPLKNIELKSYAPSAYVGPLKSFVHPAATLLTTSPVRNVGYIQPSPAYVSPAVAYSHDTAVPITYGSNIYAYPYIKPEKMF</sequence>
<keyword evidence="3" id="KW-1185">Reference proteome</keyword>
<dbReference type="AlphaFoldDB" id="A0A2J7PEY9"/>
<name>A0A2J7PEY9_9NEOP</name>
<dbReference type="OrthoDB" id="8197009at2759"/>
<feature type="signal peptide" evidence="1">
    <location>
        <begin position="1"/>
        <end position="16"/>
    </location>
</feature>